<dbReference type="GO" id="GO:0005524">
    <property type="term" value="F:ATP binding"/>
    <property type="evidence" value="ECO:0007669"/>
    <property type="project" value="InterPro"/>
</dbReference>
<dbReference type="PANTHER" id="PTHR12149:SF8">
    <property type="entry name" value="PROTEIN-RIBULOSAMINE 3-KINASE"/>
    <property type="match status" value="1"/>
</dbReference>
<organism evidence="4 5">
    <name type="scientific">Planktosalinus lacus</name>
    <dbReference type="NCBI Taxonomy" id="1526573"/>
    <lineage>
        <taxon>Bacteria</taxon>
        <taxon>Pseudomonadati</taxon>
        <taxon>Bacteroidota</taxon>
        <taxon>Flavobacteriia</taxon>
        <taxon>Flavobacteriales</taxon>
        <taxon>Flavobacteriaceae</taxon>
        <taxon>Planktosalinus</taxon>
    </lineage>
</organism>
<dbReference type="RefSeq" id="WP_229741360.1">
    <property type="nucleotide sequence ID" value="NZ_BMGK01000004.1"/>
</dbReference>
<evidence type="ECO:0000313" key="5">
    <source>
        <dbReference type="Proteomes" id="UP000652231"/>
    </source>
</evidence>
<dbReference type="InterPro" id="IPR016477">
    <property type="entry name" value="Fructo-/Ketosamine-3-kinase"/>
</dbReference>
<dbReference type="Gene3D" id="3.30.200.20">
    <property type="entry name" value="Phosphorylase Kinase, domain 1"/>
    <property type="match status" value="1"/>
</dbReference>
<evidence type="ECO:0000256" key="2">
    <source>
        <dbReference type="PIRNR" id="PIRNR006221"/>
    </source>
</evidence>
<dbReference type="PANTHER" id="PTHR12149">
    <property type="entry name" value="FRUCTOSAMINE 3 KINASE-RELATED PROTEIN"/>
    <property type="match status" value="1"/>
</dbReference>
<dbReference type="InterPro" id="IPR011009">
    <property type="entry name" value="Kinase-like_dom_sf"/>
</dbReference>
<dbReference type="Gene3D" id="3.90.1200.10">
    <property type="match status" value="1"/>
</dbReference>
<evidence type="ECO:0000313" key="4">
    <source>
        <dbReference type="EMBL" id="GGD89678.1"/>
    </source>
</evidence>
<dbReference type="InterPro" id="IPR000719">
    <property type="entry name" value="Prot_kinase_dom"/>
</dbReference>
<accession>A0A8J2V8T3</accession>
<gene>
    <name evidence="4" type="ORF">GCM10011312_11990</name>
</gene>
<keyword evidence="2" id="KW-0418">Kinase</keyword>
<evidence type="ECO:0000259" key="3">
    <source>
        <dbReference type="PROSITE" id="PS50011"/>
    </source>
</evidence>
<comment type="caution">
    <text evidence="4">The sequence shown here is derived from an EMBL/GenBank/DDBJ whole genome shotgun (WGS) entry which is preliminary data.</text>
</comment>
<evidence type="ECO:0000256" key="1">
    <source>
        <dbReference type="ARBA" id="ARBA00009460"/>
    </source>
</evidence>
<proteinExistence type="inferred from homology"/>
<dbReference type="AlphaFoldDB" id="A0A8J2V8T3"/>
<dbReference type="PROSITE" id="PS50011">
    <property type="entry name" value="PROTEIN_KINASE_DOM"/>
    <property type="match status" value="1"/>
</dbReference>
<feature type="domain" description="Protein kinase" evidence="3">
    <location>
        <begin position="22"/>
        <end position="288"/>
    </location>
</feature>
<reference evidence="4" key="1">
    <citation type="journal article" date="2014" name="Int. J. Syst. Evol. Microbiol.">
        <title>Complete genome sequence of Corynebacterium casei LMG S-19264T (=DSM 44701T), isolated from a smear-ripened cheese.</title>
        <authorList>
            <consortium name="US DOE Joint Genome Institute (JGI-PGF)"/>
            <person name="Walter F."/>
            <person name="Albersmeier A."/>
            <person name="Kalinowski J."/>
            <person name="Ruckert C."/>
        </authorList>
    </citation>
    <scope>NUCLEOTIDE SEQUENCE</scope>
    <source>
        <strain evidence="4">CGMCC 1.12924</strain>
    </source>
</reference>
<dbReference type="EMBL" id="BMGK01000004">
    <property type="protein sequence ID" value="GGD89678.1"/>
    <property type="molecule type" value="Genomic_DNA"/>
</dbReference>
<keyword evidence="5" id="KW-1185">Reference proteome</keyword>
<keyword evidence="2" id="KW-0808">Transferase</keyword>
<dbReference type="PIRSF" id="PIRSF006221">
    <property type="entry name" value="Ketosamine-3-kinase"/>
    <property type="match status" value="1"/>
</dbReference>
<dbReference type="Pfam" id="PF03881">
    <property type="entry name" value="Fructosamin_kin"/>
    <property type="match status" value="1"/>
</dbReference>
<comment type="similarity">
    <text evidence="1 2">Belongs to the fructosamine kinase family.</text>
</comment>
<sequence length="288" mass="33053">MKNSESISNILQNILQQEKLKLLNHQPLNGGDINEVTLLKTNKGNYVLKTNDANRFPKMFEAEVKGLRLLKSTQTFCIPEVINVGETENQSYLLMEYIAEGQKQTVFWVTFGFQLAQLHQTTSPQFGLDHNNYIGSLPQKNDGNHTHAADFYLEKRLLPQLDLAATKGFSFQNLNSFYYNIQQEIPEEPPALIHGDLWNGNYLTDENGNPCLIDPAVCFASREMDLAMMQLFGGFPERVFESYHHAFPLQPGWKTRTDLWQLYYLLVHLNLFGSGYYNSVNTILKKYS</sequence>
<dbReference type="SUPFAM" id="SSF56112">
    <property type="entry name" value="Protein kinase-like (PK-like)"/>
    <property type="match status" value="1"/>
</dbReference>
<reference evidence="4" key="2">
    <citation type="submission" date="2020-09" db="EMBL/GenBank/DDBJ databases">
        <authorList>
            <person name="Sun Q."/>
            <person name="Zhou Y."/>
        </authorList>
    </citation>
    <scope>NUCLEOTIDE SEQUENCE</scope>
    <source>
        <strain evidence="4">CGMCC 1.12924</strain>
    </source>
</reference>
<protein>
    <submittedName>
        <fullName evidence="4">Aminoglycoside phosphotransferase</fullName>
    </submittedName>
</protein>
<name>A0A8J2V8T3_9FLAO</name>
<dbReference type="GO" id="GO:0004672">
    <property type="term" value="F:protein kinase activity"/>
    <property type="evidence" value="ECO:0007669"/>
    <property type="project" value="InterPro"/>
</dbReference>
<dbReference type="Proteomes" id="UP000652231">
    <property type="component" value="Unassembled WGS sequence"/>
</dbReference>